<dbReference type="SUPFAM" id="SSF51735">
    <property type="entry name" value="NAD(P)-binding Rossmann-fold domains"/>
    <property type="match status" value="1"/>
</dbReference>
<reference evidence="15 16" key="1">
    <citation type="journal article" date="2014" name="PLoS Genet.">
        <title>Phylogenetically driven sequencing of extremely halophilic archaea reveals strategies for static and dynamic osmo-response.</title>
        <authorList>
            <person name="Becker E.A."/>
            <person name="Seitzer P.M."/>
            <person name="Tritt A."/>
            <person name="Larsen D."/>
            <person name="Krusor M."/>
            <person name="Yao A.I."/>
            <person name="Wu D."/>
            <person name="Madern D."/>
            <person name="Eisen J.A."/>
            <person name="Darling A.E."/>
            <person name="Facciotti M.T."/>
        </authorList>
    </citation>
    <scope>NUCLEOTIDE SEQUENCE [LARGE SCALE GENOMIC DNA]</scope>
    <source>
        <strain evidence="15 16">JCM 14624</strain>
    </source>
</reference>
<evidence type="ECO:0000259" key="14">
    <source>
        <dbReference type="Pfam" id="PF08546"/>
    </source>
</evidence>
<organism evidence="15 16">
    <name type="scientific">Halovivax asiaticus JCM 14624</name>
    <dbReference type="NCBI Taxonomy" id="1227490"/>
    <lineage>
        <taxon>Archaea</taxon>
        <taxon>Methanobacteriati</taxon>
        <taxon>Methanobacteriota</taxon>
        <taxon>Stenosarchaea group</taxon>
        <taxon>Halobacteria</taxon>
        <taxon>Halobacteriales</taxon>
        <taxon>Natrialbaceae</taxon>
        <taxon>Halovivax</taxon>
    </lineage>
</organism>
<evidence type="ECO:0000256" key="9">
    <source>
        <dbReference type="ARBA" id="ARBA00047506"/>
    </source>
</evidence>
<dbReference type="FunFam" id="1.10.1040.10:FF:000017">
    <property type="entry name" value="2-dehydropantoate 2-reductase"/>
    <property type="match status" value="1"/>
</dbReference>
<keyword evidence="16" id="KW-1185">Reference proteome</keyword>
<dbReference type="AlphaFoldDB" id="M0BK53"/>
<evidence type="ECO:0000256" key="2">
    <source>
        <dbReference type="ARBA" id="ARBA00007870"/>
    </source>
</evidence>
<evidence type="ECO:0000256" key="4">
    <source>
        <dbReference type="ARBA" id="ARBA00019465"/>
    </source>
</evidence>
<evidence type="ECO:0000256" key="8">
    <source>
        <dbReference type="ARBA" id="ARBA00032024"/>
    </source>
</evidence>
<evidence type="ECO:0000313" key="15">
    <source>
        <dbReference type="EMBL" id="ELZ10857.1"/>
    </source>
</evidence>
<evidence type="ECO:0000256" key="6">
    <source>
        <dbReference type="ARBA" id="ARBA00022993"/>
    </source>
</evidence>
<keyword evidence="6 12" id="KW-0173">Coenzyme A biosynthesis</keyword>
<dbReference type="Pfam" id="PF02558">
    <property type="entry name" value="ApbA"/>
    <property type="match status" value="1"/>
</dbReference>
<comment type="function">
    <text evidence="11">Catalyzes the NAD(P)H-dependent reduction of ketopantoate into pantoic acid.</text>
</comment>
<dbReference type="RefSeq" id="WP_007700918.1">
    <property type="nucleotide sequence ID" value="NZ_AOIQ01000014.1"/>
</dbReference>
<evidence type="ECO:0000256" key="12">
    <source>
        <dbReference type="RuleBase" id="RU362068"/>
    </source>
</evidence>
<evidence type="ECO:0000259" key="13">
    <source>
        <dbReference type="Pfam" id="PF02558"/>
    </source>
</evidence>
<dbReference type="SUPFAM" id="SSF48179">
    <property type="entry name" value="6-phosphogluconate dehydrogenase C-terminal domain-like"/>
    <property type="match status" value="1"/>
</dbReference>
<dbReference type="InterPro" id="IPR050838">
    <property type="entry name" value="Ketopantoate_reductase"/>
</dbReference>
<comment type="catalytic activity">
    <reaction evidence="10">
        <text>(R)-pantoate + NAD(+) = 2-dehydropantoate + NADH + H(+)</text>
        <dbReference type="Rhea" id="RHEA:61292"/>
        <dbReference type="ChEBI" id="CHEBI:11561"/>
        <dbReference type="ChEBI" id="CHEBI:15378"/>
        <dbReference type="ChEBI" id="CHEBI:15980"/>
        <dbReference type="ChEBI" id="CHEBI:57540"/>
        <dbReference type="ChEBI" id="CHEBI:57945"/>
    </reaction>
    <physiologicalReaction direction="right-to-left" evidence="10">
        <dbReference type="Rhea" id="RHEA:61294"/>
    </physiologicalReaction>
</comment>
<comment type="function">
    <text evidence="12">Catalyzes the NADPH-dependent reduction of ketopantoate into pantoic acid.</text>
</comment>
<evidence type="ECO:0000256" key="5">
    <source>
        <dbReference type="ARBA" id="ARBA00022857"/>
    </source>
</evidence>
<proteinExistence type="inferred from homology"/>
<comment type="similarity">
    <text evidence="2 12">Belongs to the ketopantoate reductase family.</text>
</comment>
<dbReference type="InterPro" id="IPR003710">
    <property type="entry name" value="ApbA"/>
</dbReference>
<dbReference type="InterPro" id="IPR013752">
    <property type="entry name" value="KPA_reductase"/>
</dbReference>
<dbReference type="Pfam" id="PF08546">
    <property type="entry name" value="ApbA_C"/>
    <property type="match status" value="1"/>
</dbReference>
<dbReference type="OrthoDB" id="201845at2157"/>
<comment type="caution">
    <text evidence="15">The sequence shown here is derived from an EMBL/GenBank/DDBJ whole genome shotgun (WGS) entry which is preliminary data.</text>
</comment>
<protein>
    <recommendedName>
        <fullName evidence="4 12">2-dehydropantoate 2-reductase</fullName>
        <ecNumber evidence="3 12">1.1.1.169</ecNumber>
    </recommendedName>
    <alternativeName>
        <fullName evidence="8 12">Ketopantoate reductase</fullName>
    </alternativeName>
</protein>
<keyword evidence="5 12" id="KW-0521">NADP</keyword>
<accession>M0BK53</accession>
<comment type="pathway">
    <text evidence="1 12">Cofactor biosynthesis; coenzyme A biosynthesis.</text>
</comment>
<dbReference type="Proteomes" id="UP000011560">
    <property type="component" value="Unassembled WGS sequence"/>
</dbReference>
<dbReference type="Gene3D" id="3.40.50.720">
    <property type="entry name" value="NAD(P)-binding Rossmann-like Domain"/>
    <property type="match status" value="1"/>
</dbReference>
<dbReference type="EMBL" id="AOIQ01000014">
    <property type="protein sequence ID" value="ELZ10857.1"/>
    <property type="molecule type" value="Genomic_DNA"/>
</dbReference>
<dbReference type="PANTHER" id="PTHR43765">
    <property type="entry name" value="2-DEHYDROPANTOATE 2-REDUCTASE-RELATED"/>
    <property type="match status" value="1"/>
</dbReference>
<dbReference type="GO" id="GO:0015940">
    <property type="term" value="P:pantothenate biosynthetic process"/>
    <property type="evidence" value="ECO:0007669"/>
    <property type="project" value="InterPro"/>
</dbReference>
<dbReference type="InterPro" id="IPR036291">
    <property type="entry name" value="NAD(P)-bd_dom_sf"/>
</dbReference>
<feature type="domain" description="Ketopantoate reductase N-terminal" evidence="13">
    <location>
        <begin position="3"/>
        <end position="144"/>
    </location>
</feature>
<dbReference type="PATRIC" id="fig|1227490.4.peg.1755"/>
<feature type="domain" description="Ketopantoate reductase C-terminal" evidence="14">
    <location>
        <begin position="173"/>
        <end position="291"/>
    </location>
</feature>
<evidence type="ECO:0000256" key="1">
    <source>
        <dbReference type="ARBA" id="ARBA00004724"/>
    </source>
</evidence>
<comment type="catalytic activity">
    <reaction evidence="9">
        <text>(R)-pantoate + NADP(+) = 2-dehydropantoate + NADPH + H(+)</text>
        <dbReference type="Rhea" id="RHEA:16233"/>
        <dbReference type="ChEBI" id="CHEBI:11561"/>
        <dbReference type="ChEBI" id="CHEBI:15378"/>
        <dbReference type="ChEBI" id="CHEBI:15980"/>
        <dbReference type="ChEBI" id="CHEBI:57783"/>
        <dbReference type="ChEBI" id="CHEBI:58349"/>
        <dbReference type="EC" id="1.1.1.169"/>
    </reaction>
    <physiologicalReaction direction="right-to-left" evidence="9">
        <dbReference type="Rhea" id="RHEA:16235"/>
    </physiologicalReaction>
</comment>
<evidence type="ECO:0000313" key="16">
    <source>
        <dbReference type="Proteomes" id="UP000011560"/>
    </source>
</evidence>
<gene>
    <name evidence="15" type="ORF">C479_08598</name>
</gene>
<name>M0BK53_9EURY</name>
<dbReference type="GO" id="GO:0008677">
    <property type="term" value="F:2-dehydropantoate 2-reductase activity"/>
    <property type="evidence" value="ECO:0007669"/>
    <property type="project" value="UniProtKB-EC"/>
</dbReference>
<dbReference type="InterPro" id="IPR013332">
    <property type="entry name" value="KPR_N"/>
</dbReference>
<dbReference type="STRING" id="1227490.C479_08598"/>
<evidence type="ECO:0000256" key="11">
    <source>
        <dbReference type="ARBA" id="ARBA00056765"/>
    </source>
</evidence>
<dbReference type="GO" id="GO:0015937">
    <property type="term" value="P:coenzyme A biosynthetic process"/>
    <property type="evidence" value="ECO:0007669"/>
    <property type="project" value="UniProtKB-UniPathway"/>
</dbReference>
<evidence type="ECO:0000256" key="7">
    <source>
        <dbReference type="ARBA" id="ARBA00023002"/>
    </source>
</evidence>
<dbReference type="GO" id="GO:0050661">
    <property type="term" value="F:NADP binding"/>
    <property type="evidence" value="ECO:0007669"/>
    <property type="project" value="TreeGrafter"/>
</dbReference>
<dbReference type="NCBIfam" id="TIGR00745">
    <property type="entry name" value="apbA_panE"/>
    <property type="match status" value="1"/>
</dbReference>
<evidence type="ECO:0000256" key="3">
    <source>
        <dbReference type="ARBA" id="ARBA00013014"/>
    </source>
</evidence>
<dbReference type="PANTHER" id="PTHR43765:SF2">
    <property type="entry name" value="2-DEHYDROPANTOATE 2-REDUCTASE"/>
    <property type="match status" value="1"/>
</dbReference>
<dbReference type="Gene3D" id="1.10.1040.10">
    <property type="entry name" value="N-(1-d-carboxylethyl)-l-norvaline Dehydrogenase, domain 2"/>
    <property type="match status" value="1"/>
</dbReference>
<sequence>MDIVVFGAGSLGSLVGGLLAREHDVTLVGRNAHVDQIERNGLRIDGRLDTHVFPSATTDGTGLDADLAVVTVKAFDTDAAARTLATGSLDAALSLQNGMGNEATLAAHLDCPVLAGTITYGAMFVEPGHVECTGIGELALGPRDGGSSPLADRIGTAFGAADIETTVAMDMPRRLWRKLAVNAAINPITALARVENGAILDPPTADLAAAAARETAQVARADSVDLTDTEATDAVKSVATATAANRSSMLQDVESGARTEIDAISGYVVDRGEELGVDTPTNRTLATTVRTWERGLGLR</sequence>
<evidence type="ECO:0000256" key="10">
    <source>
        <dbReference type="ARBA" id="ARBA00048196"/>
    </source>
</evidence>
<dbReference type="UniPathway" id="UPA00241"/>
<dbReference type="InterPro" id="IPR013328">
    <property type="entry name" value="6PGD_dom2"/>
</dbReference>
<dbReference type="EC" id="1.1.1.169" evidence="3 12"/>
<dbReference type="InterPro" id="IPR008927">
    <property type="entry name" value="6-PGluconate_DH-like_C_sf"/>
</dbReference>
<dbReference type="GO" id="GO:0005737">
    <property type="term" value="C:cytoplasm"/>
    <property type="evidence" value="ECO:0007669"/>
    <property type="project" value="TreeGrafter"/>
</dbReference>
<keyword evidence="7 12" id="KW-0560">Oxidoreductase</keyword>